<keyword evidence="1" id="KW-0812">Transmembrane</keyword>
<proteinExistence type="predicted"/>
<gene>
    <name evidence="2" type="ORF">A2664_02090</name>
</gene>
<dbReference type="STRING" id="1802301.A2664_02090"/>
<dbReference type="AlphaFoldDB" id="A0A1G2M2Y1"/>
<reference evidence="2 3" key="1">
    <citation type="journal article" date="2016" name="Nat. Commun.">
        <title>Thousands of microbial genomes shed light on interconnected biogeochemical processes in an aquifer system.</title>
        <authorList>
            <person name="Anantharaman K."/>
            <person name="Brown C.T."/>
            <person name="Hug L.A."/>
            <person name="Sharon I."/>
            <person name="Castelle C.J."/>
            <person name="Probst A.J."/>
            <person name="Thomas B.C."/>
            <person name="Singh A."/>
            <person name="Wilkins M.J."/>
            <person name="Karaoz U."/>
            <person name="Brodie E.L."/>
            <person name="Williams K.H."/>
            <person name="Hubbard S.S."/>
            <person name="Banfield J.F."/>
        </authorList>
    </citation>
    <scope>NUCLEOTIDE SEQUENCE [LARGE SCALE GENOMIC DNA]</scope>
</reference>
<accession>A0A1G2M2Y1</accession>
<keyword evidence="1" id="KW-0472">Membrane</keyword>
<feature type="transmembrane region" description="Helical" evidence="1">
    <location>
        <begin position="20"/>
        <end position="41"/>
    </location>
</feature>
<sequence length="215" mass="23179">MRRFISNFSSGHHQRGFTLYYAVLFAGLLLAVGASMLNLTLKEFLLSASLKESSYAFFAADSGMDCALYWNWKGLPVTVREQSGVFRSVTFPLTQTDGNGNIYNAGYNLPAHPLTGTSNIRCNGDTPVTMGNNITNPSTPVPPVILAANSATTTFRYDVGTGGNLFCTIVAVGKQINGTDVTTTIQSRGYNVSCGNISNNTRAVERALVLQYPKL</sequence>
<evidence type="ECO:0000256" key="1">
    <source>
        <dbReference type="SAM" id="Phobius"/>
    </source>
</evidence>
<organism evidence="2 3">
    <name type="scientific">Candidatus Taylorbacteria bacterium RIFCSPHIGHO2_01_FULL_46_22b</name>
    <dbReference type="NCBI Taxonomy" id="1802301"/>
    <lineage>
        <taxon>Bacteria</taxon>
        <taxon>Candidatus Tayloriibacteriota</taxon>
    </lineage>
</organism>
<comment type="caution">
    <text evidence="2">The sequence shown here is derived from an EMBL/GenBank/DDBJ whole genome shotgun (WGS) entry which is preliminary data.</text>
</comment>
<protein>
    <recommendedName>
        <fullName evidence="4">Type 4 fimbrial biogenesis protein PilX N-terminal domain-containing protein</fullName>
    </recommendedName>
</protein>
<dbReference type="EMBL" id="MHRF01000007">
    <property type="protein sequence ID" value="OHA18238.1"/>
    <property type="molecule type" value="Genomic_DNA"/>
</dbReference>
<dbReference type="Proteomes" id="UP000178873">
    <property type="component" value="Unassembled WGS sequence"/>
</dbReference>
<keyword evidence="1" id="KW-1133">Transmembrane helix</keyword>
<evidence type="ECO:0000313" key="2">
    <source>
        <dbReference type="EMBL" id="OHA18238.1"/>
    </source>
</evidence>
<name>A0A1G2M2Y1_9BACT</name>
<evidence type="ECO:0008006" key="4">
    <source>
        <dbReference type="Google" id="ProtNLM"/>
    </source>
</evidence>
<evidence type="ECO:0000313" key="3">
    <source>
        <dbReference type="Proteomes" id="UP000178873"/>
    </source>
</evidence>